<feature type="region of interest" description="Disordered" evidence="1">
    <location>
        <begin position="146"/>
        <end position="187"/>
    </location>
</feature>
<feature type="compositionally biased region" description="Acidic residues" evidence="1">
    <location>
        <begin position="170"/>
        <end position="179"/>
    </location>
</feature>
<dbReference type="Proteomes" id="UP001295444">
    <property type="component" value="Chromosome 03"/>
</dbReference>
<organism evidence="2 3">
    <name type="scientific">Pelobates cultripes</name>
    <name type="common">Western spadefoot toad</name>
    <dbReference type="NCBI Taxonomy" id="61616"/>
    <lineage>
        <taxon>Eukaryota</taxon>
        <taxon>Metazoa</taxon>
        <taxon>Chordata</taxon>
        <taxon>Craniata</taxon>
        <taxon>Vertebrata</taxon>
        <taxon>Euteleostomi</taxon>
        <taxon>Amphibia</taxon>
        <taxon>Batrachia</taxon>
        <taxon>Anura</taxon>
        <taxon>Pelobatoidea</taxon>
        <taxon>Pelobatidae</taxon>
        <taxon>Pelobates</taxon>
    </lineage>
</organism>
<dbReference type="EMBL" id="OW240914">
    <property type="protein sequence ID" value="CAH2274881.1"/>
    <property type="molecule type" value="Genomic_DNA"/>
</dbReference>
<evidence type="ECO:0000313" key="3">
    <source>
        <dbReference type="Proteomes" id="UP001295444"/>
    </source>
</evidence>
<evidence type="ECO:0000313" key="2">
    <source>
        <dbReference type="EMBL" id="CAH2274881.1"/>
    </source>
</evidence>
<feature type="compositionally biased region" description="Acidic residues" evidence="1">
    <location>
        <begin position="153"/>
        <end position="163"/>
    </location>
</feature>
<protein>
    <submittedName>
        <fullName evidence="2">Uncharacterized protein</fullName>
    </submittedName>
</protein>
<reference evidence="2" key="1">
    <citation type="submission" date="2022-03" db="EMBL/GenBank/DDBJ databases">
        <authorList>
            <person name="Alioto T."/>
            <person name="Alioto T."/>
            <person name="Gomez Garrido J."/>
        </authorList>
    </citation>
    <scope>NUCLEOTIDE SEQUENCE</scope>
</reference>
<evidence type="ECO:0000256" key="1">
    <source>
        <dbReference type="SAM" id="MobiDB-lite"/>
    </source>
</evidence>
<proteinExistence type="predicted"/>
<dbReference type="AlphaFoldDB" id="A0AAD1VZ78"/>
<gene>
    <name evidence="2" type="ORF">PECUL_23A008594</name>
</gene>
<accession>A0AAD1VZ78</accession>
<keyword evidence="3" id="KW-1185">Reference proteome</keyword>
<sequence length="304" mass="32917">MQSNKDLPAPTGSQTIPQIPVGFSLMASADEVDFAVSDEIQSILDTTMSKSMSKALASAMDVMSTSLSKTFTQAILQAQMSVPPTSQTVAIPTASHPGRKALATTKHAKTIMMDSIPPATDGARVNPPHKRATGWVKAARLWKRAKAQHDSAESELSDEEVYDQESALDPSDDLSDPESDYAIGEGEIPSHVYPSDGALGTIVSHLLSSEAEKILDPQGEPLFDPDDLRHPRSAKWSPFEHVACYIGAWVRKPLERVTCNMLRAECPCPTVPDEVCKTPQVNPKIAQFLGKSGWKLRKGLDVSL</sequence>
<name>A0AAD1VZ78_PELCU</name>